<keyword evidence="2" id="KW-1185">Reference proteome</keyword>
<dbReference type="Proteomes" id="UP001148189">
    <property type="component" value="Unassembled WGS sequence"/>
</dbReference>
<dbReference type="EMBL" id="JAMDHD010000027">
    <property type="protein sequence ID" value="MDD0986582.1"/>
    <property type="molecule type" value="Genomic_DNA"/>
</dbReference>
<name>A0ABT5NDG1_9PSED</name>
<gene>
    <name evidence="1" type="ORF">M5G21_16620</name>
</gene>
<protein>
    <submittedName>
        <fullName evidence="1">Uncharacterized protein</fullName>
    </submittedName>
</protein>
<accession>A0ABT5NDG1</accession>
<dbReference type="RefSeq" id="WP_273866572.1">
    <property type="nucleotide sequence ID" value="NZ_JAMDHD010000027.1"/>
</dbReference>
<comment type="caution">
    <text evidence="1">The sequence shown here is derived from an EMBL/GenBank/DDBJ whole genome shotgun (WGS) entry which is preliminary data.</text>
</comment>
<sequence length="171" mass="19160">MDYYVDIPPTPSPSVFYASQAAMGGPKKNPDFGATRFLSTDYAGFNSLPADVNTTEKLPKISQQIDSTALLPKNAEVRPLRSQVEDRQVFGREKELSKIAEDRIKLLAFKYANDTISAEMIARLEILNSRLLERSPRISREQISVLESSINSIKSIEQSRLDRAKRLGLTV</sequence>
<evidence type="ECO:0000313" key="2">
    <source>
        <dbReference type="Proteomes" id="UP001148189"/>
    </source>
</evidence>
<proteinExistence type="predicted"/>
<organism evidence="1 2">
    <name type="scientific">Pseudomonas shahriarae</name>
    <dbReference type="NCBI Taxonomy" id="2745512"/>
    <lineage>
        <taxon>Bacteria</taxon>
        <taxon>Pseudomonadati</taxon>
        <taxon>Pseudomonadota</taxon>
        <taxon>Gammaproteobacteria</taxon>
        <taxon>Pseudomonadales</taxon>
        <taxon>Pseudomonadaceae</taxon>
        <taxon>Pseudomonas</taxon>
    </lineage>
</organism>
<evidence type="ECO:0000313" key="1">
    <source>
        <dbReference type="EMBL" id="MDD0986582.1"/>
    </source>
</evidence>
<reference evidence="1" key="1">
    <citation type="submission" date="2022-05" db="EMBL/GenBank/DDBJ databases">
        <title>Novel Pseudomonas spp. Isolated from a Rainbow Trout Aquaculture Facility.</title>
        <authorList>
            <person name="Testerman T."/>
            <person name="Graf J."/>
        </authorList>
    </citation>
    <scope>NUCLEOTIDE SEQUENCE</scope>
    <source>
        <strain evidence="1">ID1050</strain>
    </source>
</reference>